<accession>A0A4Q1UNL5</accession>
<dbReference type="AlphaFoldDB" id="A0A4Q1UNL5"/>
<dbReference type="EMBL" id="MZXW01000053">
    <property type="protein sequence ID" value="RXT35147.1"/>
    <property type="molecule type" value="Genomic_DNA"/>
</dbReference>
<feature type="transmembrane region" description="Helical" evidence="1">
    <location>
        <begin position="508"/>
        <end position="529"/>
    </location>
</feature>
<name>A0A4Q1UNL5_9BRAD</name>
<organism evidence="2 3">
    <name type="scientific">Bradyrhizobium betae</name>
    <dbReference type="NCBI Taxonomy" id="244734"/>
    <lineage>
        <taxon>Bacteria</taxon>
        <taxon>Pseudomonadati</taxon>
        <taxon>Pseudomonadota</taxon>
        <taxon>Alphaproteobacteria</taxon>
        <taxon>Hyphomicrobiales</taxon>
        <taxon>Nitrobacteraceae</taxon>
        <taxon>Bradyrhizobium</taxon>
    </lineage>
</organism>
<gene>
    <name evidence="2" type="ORF">B5V03_35265</name>
</gene>
<comment type="caution">
    <text evidence="2">The sequence shown here is derived from an EMBL/GenBank/DDBJ whole genome shotgun (WGS) entry which is preliminary data.</text>
</comment>
<dbReference type="RefSeq" id="WP_129275053.1">
    <property type="nucleotide sequence ID" value="NZ_MZXW01000053.1"/>
</dbReference>
<feature type="transmembrane region" description="Helical" evidence="1">
    <location>
        <begin position="474"/>
        <end position="496"/>
    </location>
</feature>
<dbReference type="Gene3D" id="3.40.50.450">
    <property type="match status" value="1"/>
</dbReference>
<evidence type="ECO:0008006" key="4">
    <source>
        <dbReference type="Google" id="ProtNLM"/>
    </source>
</evidence>
<keyword evidence="1" id="KW-1133">Transmembrane helix</keyword>
<dbReference type="OrthoDB" id="2968017at2"/>
<keyword evidence="1" id="KW-0472">Membrane</keyword>
<feature type="transmembrane region" description="Helical" evidence="1">
    <location>
        <begin position="328"/>
        <end position="347"/>
    </location>
</feature>
<sequence length="594" mass="64513">MNDTPPRPRFALTVGIVGHRPDRLPDHARDKVAAAVATVLERLGKEAAVAQKTYAEFFSPAAPLLSLVSPLAEGADRIAAHAALAQPGWTLDVVLPFPRPVYIAQFATAASSEEFNSLLPKARSVLVLPGDGSNTTRAYETLSLTLLSQSDIILAIWDGGPSAGGGGTTDTLENAARLDVPVIHVDASAKSGPVIRWSQISDFPVPAHRVGDLPDIDFETGLESLVAKLVRPPASEAERRSLLRFLAEGRRRLNVFLGFPALKTLFGVRAMRVRDWMPSSPQRLAEDLSRLGCTVNDEKERRPSILVGSFGWADAIGLRFAQMFRGAFVVNFTFASIAIIVAASSVLSEHEKLYFVLIELSLIVVVGVNTVIGRRLGWHSRWFEAREVAERLRSAFVQWTLGIRPNSFTGVEPAWTGWYVRAICREQSFLSGSLDEAGLSAARCAILALLVDQCEYHRTTASEMAKLERRLEHFGLALFGATAALSVLLLIVLWSASILHLTEHEPPWVTVLAVALPVLATATYGIRVIGDFEGIARRSERTEAALERAIKAIANDPVSLDHLRARVQSAAEAMLGDVAGWRIAAEGRSLNIPG</sequence>
<proteinExistence type="predicted"/>
<keyword evidence="1" id="KW-0812">Transmembrane</keyword>
<reference evidence="2 3" key="1">
    <citation type="submission" date="2017-03" db="EMBL/GenBank/DDBJ databases">
        <authorList>
            <person name="Safronova V.I."/>
            <person name="Sazanova A.L."/>
            <person name="Chirak E.R."/>
        </authorList>
    </citation>
    <scope>NUCLEOTIDE SEQUENCE [LARGE SCALE GENOMIC DNA]</scope>
    <source>
        <strain evidence="2 3">Opo-243</strain>
    </source>
</reference>
<keyword evidence="3" id="KW-1185">Reference proteome</keyword>
<evidence type="ECO:0000313" key="2">
    <source>
        <dbReference type="EMBL" id="RXT35147.1"/>
    </source>
</evidence>
<evidence type="ECO:0000256" key="1">
    <source>
        <dbReference type="SAM" id="Phobius"/>
    </source>
</evidence>
<feature type="transmembrane region" description="Helical" evidence="1">
    <location>
        <begin position="353"/>
        <end position="372"/>
    </location>
</feature>
<protein>
    <recommendedName>
        <fullName evidence="4">SMODS and SLOG-associating 2TM effector domain-containing protein</fullName>
    </recommendedName>
</protein>
<dbReference type="Proteomes" id="UP000290819">
    <property type="component" value="Unassembled WGS sequence"/>
</dbReference>
<evidence type="ECO:0000313" key="3">
    <source>
        <dbReference type="Proteomes" id="UP000290819"/>
    </source>
</evidence>